<reference evidence="1" key="2">
    <citation type="journal article" date="2016" name="Fungal Biol.">
        <title>Ochratoxin A production by Penicillium thymicola.</title>
        <authorList>
            <person name="Nguyen H.D.T."/>
            <person name="McMullin D.R."/>
            <person name="Ponomareva E."/>
            <person name="Riley R."/>
            <person name="Pomraning K.R."/>
            <person name="Baker S.E."/>
            <person name="Seifert K.A."/>
        </authorList>
    </citation>
    <scope>NUCLEOTIDE SEQUENCE</scope>
    <source>
        <strain evidence="1">DAOM 180753</strain>
    </source>
</reference>
<reference evidence="1" key="1">
    <citation type="submission" date="2015-06" db="EMBL/GenBank/DDBJ databases">
        <authorList>
            <person name="Nguyen H."/>
        </authorList>
    </citation>
    <scope>NUCLEOTIDE SEQUENCE</scope>
    <source>
        <strain evidence="1">DAOM 180753</strain>
    </source>
</reference>
<dbReference type="Proteomes" id="UP001227192">
    <property type="component" value="Unassembled WGS sequence"/>
</dbReference>
<sequence>MYFLVSFIWKSYNLPNIYTVYTRHSHYVSLKLEGSGGDASRQVPQVSITWSVLNKSDKPAMLHALPYRHPTATAMS</sequence>
<evidence type="ECO:0000313" key="2">
    <source>
        <dbReference type="Proteomes" id="UP001227192"/>
    </source>
</evidence>
<protein>
    <submittedName>
        <fullName evidence="1">Uncharacterized protein</fullName>
    </submittedName>
</protein>
<keyword evidence="2" id="KW-1185">Reference proteome</keyword>
<dbReference type="EMBL" id="LACB01000115">
    <property type="protein sequence ID" value="KAJ9488518.1"/>
    <property type="molecule type" value="Genomic_DNA"/>
</dbReference>
<dbReference type="AlphaFoldDB" id="A0AAI9X9U0"/>
<comment type="caution">
    <text evidence="1">The sequence shown here is derived from an EMBL/GenBank/DDBJ whole genome shotgun (WGS) entry which is preliminary data.</text>
</comment>
<organism evidence="1 2">
    <name type="scientific">Penicillium thymicola</name>
    <dbReference type="NCBI Taxonomy" id="293382"/>
    <lineage>
        <taxon>Eukaryota</taxon>
        <taxon>Fungi</taxon>
        <taxon>Dikarya</taxon>
        <taxon>Ascomycota</taxon>
        <taxon>Pezizomycotina</taxon>
        <taxon>Eurotiomycetes</taxon>
        <taxon>Eurotiomycetidae</taxon>
        <taxon>Eurotiales</taxon>
        <taxon>Aspergillaceae</taxon>
        <taxon>Penicillium</taxon>
    </lineage>
</organism>
<proteinExistence type="predicted"/>
<accession>A0AAI9X9U0</accession>
<name>A0AAI9X9U0_PENTH</name>
<evidence type="ECO:0000313" key="1">
    <source>
        <dbReference type="EMBL" id="KAJ9488518.1"/>
    </source>
</evidence>
<gene>
    <name evidence="1" type="ORF">VN97_g4785</name>
</gene>